<evidence type="ECO:0000313" key="1">
    <source>
        <dbReference type="EMBL" id="GAU27374.1"/>
    </source>
</evidence>
<name>A0A2Z6M4J8_TRISU</name>
<sequence>MYYPAPTNYGYYCTGFESPGEWEEDHHRIFGVDGPDIQYTVSLFSSFPVCGCVSYVGLNS</sequence>
<dbReference type="AlphaFoldDB" id="A0A2Z6M4J8"/>
<accession>A0A2Z6M4J8</accession>
<protein>
    <submittedName>
        <fullName evidence="1">Uncharacterized protein</fullName>
    </submittedName>
</protein>
<evidence type="ECO:0000313" key="2">
    <source>
        <dbReference type="Proteomes" id="UP000242715"/>
    </source>
</evidence>
<reference evidence="2" key="1">
    <citation type="journal article" date="2017" name="Front. Plant Sci.">
        <title>Climate Clever Clovers: New Paradigm to Reduce the Environmental Footprint of Ruminants by Breeding Low Methanogenic Forages Utilizing Haplotype Variation.</title>
        <authorList>
            <person name="Kaur P."/>
            <person name="Appels R."/>
            <person name="Bayer P.E."/>
            <person name="Keeble-Gagnere G."/>
            <person name="Wang J."/>
            <person name="Hirakawa H."/>
            <person name="Shirasawa K."/>
            <person name="Vercoe P."/>
            <person name="Stefanova K."/>
            <person name="Durmic Z."/>
            <person name="Nichols P."/>
            <person name="Revell C."/>
            <person name="Isobe S.N."/>
            <person name="Edwards D."/>
            <person name="Erskine W."/>
        </authorList>
    </citation>
    <scope>NUCLEOTIDE SEQUENCE [LARGE SCALE GENOMIC DNA]</scope>
    <source>
        <strain evidence="2">cv. Daliak</strain>
    </source>
</reference>
<dbReference type="Proteomes" id="UP000242715">
    <property type="component" value="Unassembled WGS sequence"/>
</dbReference>
<organism evidence="1 2">
    <name type="scientific">Trifolium subterraneum</name>
    <name type="common">Subterranean clover</name>
    <dbReference type="NCBI Taxonomy" id="3900"/>
    <lineage>
        <taxon>Eukaryota</taxon>
        <taxon>Viridiplantae</taxon>
        <taxon>Streptophyta</taxon>
        <taxon>Embryophyta</taxon>
        <taxon>Tracheophyta</taxon>
        <taxon>Spermatophyta</taxon>
        <taxon>Magnoliopsida</taxon>
        <taxon>eudicotyledons</taxon>
        <taxon>Gunneridae</taxon>
        <taxon>Pentapetalae</taxon>
        <taxon>rosids</taxon>
        <taxon>fabids</taxon>
        <taxon>Fabales</taxon>
        <taxon>Fabaceae</taxon>
        <taxon>Papilionoideae</taxon>
        <taxon>50 kb inversion clade</taxon>
        <taxon>NPAAA clade</taxon>
        <taxon>Hologalegina</taxon>
        <taxon>IRL clade</taxon>
        <taxon>Trifolieae</taxon>
        <taxon>Trifolium</taxon>
    </lineage>
</organism>
<keyword evidence="2" id="KW-1185">Reference proteome</keyword>
<proteinExistence type="predicted"/>
<gene>
    <name evidence="1" type="ORF">TSUD_55280</name>
</gene>
<dbReference type="OrthoDB" id="306690at2759"/>
<dbReference type="EMBL" id="DF973352">
    <property type="protein sequence ID" value="GAU27374.1"/>
    <property type="molecule type" value="Genomic_DNA"/>
</dbReference>